<comment type="subcellular location">
    <subcellularLocation>
        <location evidence="1">Membrane</location>
        <topology evidence="1">Multi-pass membrane protein</topology>
    </subcellularLocation>
</comment>
<gene>
    <name evidence="7" type="ORF">SARC_08678</name>
</gene>
<dbReference type="SUPFAM" id="SSF52540">
    <property type="entry name" value="P-loop containing nucleoside triphosphate hydrolases"/>
    <property type="match status" value="1"/>
</dbReference>
<dbReference type="RefSeq" id="XP_014152815.1">
    <property type="nucleotide sequence ID" value="XM_014297340.1"/>
</dbReference>
<keyword evidence="5" id="KW-0472">Membrane</keyword>
<keyword evidence="8" id="KW-1185">Reference proteome</keyword>
<keyword evidence="4" id="KW-1133">Transmembrane helix</keyword>
<dbReference type="GO" id="GO:0016887">
    <property type="term" value="F:ATP hydrolysis activity"/>
    <property type="evidence" value="ECO:0007669"/>
    <property type="project" value="InterPro"/>
</dbReference>
<dbReference type="GO" id="GO:0016020">
    <property type="term" value="C:membrane"/>
    <property type="evidence" value="ECO:0007669"/>
    <property type="project" value="UniProtKB-SubCell"/>
</dbReference>
<protein>
    <recommendedName>
        <fullName evidence="6">ABC transporter domain-containing protein</fullName>
    </recommendedName>
</protein>
<dbReference type="STRING" id="667725.A0A0L0FSF9"/>
<sequence length="247" mass="27279">MNTLAGKMQGIFEGEILVNGLHCKDIDFRAHMGYVTQDDCLLEQATVGEILLVDANLRSPKDMSAELNTRVKNSAADLGIGHVLNTQVGGFWKKGISGGERKRVSIAVELIKNPALLLLDEPTSGLDSFSARQVVNYVKKNATNHGTAIIAFIHQPRLSVFQTFDKILVLPKGRTVYFGSPNDVVQYLTELDFLCPPFESAADHIIDVASIDTRTRKLEQISETRNDHPADVWTQLNINTALKVHLT</sequence>
<dbReference type="OrthoDB" id="66620at2759"/>
<evidence type="ECO:0000259" key="6">
    <source>
        <dbReference type="PROSITE" id="PS50893"/>
    </source>
</evidence>
<proteinExistence type="predicted"/>
<reference evidence="7 8" key="1">
    <citation type="submission" date="2011-02" db="EMBL/GenBank/DDBJ databases">
        <title>The Genome Sequence of Sphaeroforma arctica JP610.</title>
        <authorList>
            <consortium name="The Broad Institute Genome Sequencing Platform"/>
            <person name="Russ C."/>
            <person name="Cuomo C."/>
            <person name="Young S.K."/>
            <person name="Zeng Q."/>
            <person name="Gargeya S."/>
            <person name="Alvarado L."/>
            <person name="Berlin A."/>
            <person name="Chapman S.B."/>
            <person name="Chen Z."/>
            <person name="Freedman E."/>
            <person name="Gellesch M."/>
            <person name="Goldberg J."/>
            <person name="Griggs A."/>
            <person name="Gujja S."/>
            <person name="Heilman E."/>
            <person name="Heiman D."/>
            <person name="Howarth C."/>
            <person name="Mehta T."/>
            <person name="Neiman D."/>
            <person name="Pearson M."/>
            <person name="Roberts A."/>
            <person name="Saif S."/>
            <person name="Shea T."/>
            <person name="Shenoy N."/>
            <person name="Sisk P."/>
            <person name="Stolte C."/>
            <person name="Sykes S."/>
            <person name="White J."/>
            <person name="Yandava C."/>
            <person name="Burger G."/>
            <person name="Gray M.W."/>
            <person name="Holland P.W.H."/>
            <person name="King N."/>
            <person name="Lang F.B.F."/>
            <person name="Roger A.J."/>
            <person name="Ruiz-Trillo I."/>
            <person name="Haas B."/>
            <person name="Nusbaum C."/>
            <person name="Birren B."/>
        </authorList>
    </citation>
    <scope>NUCLEOTIDE SEQUENCE [LARGE SCALE GENOMIC DNA]</scope>
    <source>
        <strain evidence="7 8">JP610</strain>
    </source>
</reference>
<evidence type="ECO:0000256" key="4">
    <source>
        <dbReference type="ARBA" id="ARBA00022989"/>
    </source>
</evidence>
<keyword evidence="3" id="KW-0812">Transmembrane</keyword>
<evidence type="ECO:0000313" key="8">
    <source>
        <dbReference type="Proteomes" id="UP000054560"/>
    </source>
</evidence>
<dbReference type="Gene3D" id="3.40.50.300">
    <property type="entry name" value="P-loop containing nucleotide triphosphate hydrolases"/>
    <property type="match status" value="1"/>
</dbReference>
<dbReference type="Pfam" id="PF19055">
    <property type="entry name" value="ABC2_membrane_7"/>
    <property type="match status" value="1"/>
</dbReference>
<dbReference type="PROSITE" id="PS00211">
    <property type="entry name" value="ABC_TRANSPORTER_1"/>
    <property type="match status" value="1"/>
</dbReference>
<dbReference type="PANTHER" id="PTHR19241">
    <property type="entry name" value="ATP-BINDING CASSETTE TRANSPORTER"/>
    <property type="match status" value="1"/>
</dbReference>
<dbReference type="GeneID" id="25909182"/>
<dbReference type="PROSITE" id="PS50893">
    <property type="entry name" value="ABC_TRANSPORTER_2"/>
    <property type="match status" value="1"/>
</dbReference>
<dbReference type="AlphaFoldDB" id="A0A0L0FSF9"/>
<dbReference type="EMBL" id="KQ242398">
    <property type="protein sequence ID" value="KNC78913.1"/>
    <property type="molecule type" value="Genomic_DNA"/>
</dbReference>
<dbReference type="GO" id="GO:0005524">
    <property type="term" value="F:ATP binding"/>
    <property type="evidence" value="ECO:0007669"/>
    <property type="project" value="InterPro"/>
</dbReference>
<dbReference type="InterPro" id="IPR043926">
    <property type="entry name" value="ABCG_dom"/>
</dbReference>
<organism evidence="7 8">
    <name type="scientific">Sphaeroforma arctica JP610</name>
    <dbReference type="NCBI Taxonomy" id="667725"/>
    <lineage>
        <taxon>Eukaryota</taxon>
        <taxon>Ichthyosporea</taxon>
        <taxon>Ichthyophonida</taxon>
        <taxon>Sphaeroforma</taxon>
    </lineage>
</organism>
<evidence type="ECO:0000256" key="2">
    <source>
        <dbReference type="ARBA" id="ARBA00022448"/>
    </source>
</evidence>
<dbReference type="InterPro" id="IPR017871">
    <property type="entry name" value="ABC_transporter-like_CS"/>
</dbReference>
<dbReference type="Pfam" id="PF00005">
    <property type="entry name" value="ABC_tran"/>
    <property type="match status" value="1"/>
</dbReference>
<accession>A0A0L0FSF9</accession>
<dbReference type="InterPro" id="IPR003439">
    <property type="entry name" value="ABC_transporter-like_ATP-bd"/>
</dbReference>
<evidence type="ECO:0000256" key="3">
    <source>
        <dbReference type="ARBA" id="ARBA00022692"/>
    </source>
</evidence>
<keyword evidence="2" id="KW-0813">Transport</keyword>
<evidence type="ECO:0000313" key="7">
    <source>
        <dbReference type="EMBL" id="KNC78913.1"/>
    </source>
</evidence>
<dbReference type="InterPro" id="IPR027417">
    <property type="entry name" value="P-loop_NTPase"/>
</dbReference>
<feature type="domain" description="ABC transporter" evidence="6">
    <location>
        <begin position="6"/>
        <end position="197"/>
    </location>
</feature>
<dbReference type="Proteomes" id="UP000054560">
    <property type="component" value="Unassembled WGS sequence"/>
</dbReference>
<dbReference type="eggNOG" id="KOG0065">
    <property type="taxonomic scope" value="Eukaryota"/>
</dbReference>
<dbReference type="GO" id="GO:0140359">
    <property type="term" value="F:ABC-type transporter activity"/>
    <property type="evidence" value="ECO:0007669"/>
    <property type="project" value="InterPro"/>
</dbReference>
<name>A0A0L0FSF9_9EUKA</name>
<evidence type="ECO:0000256" key="5">
    <source>
        <dbReference type="ARBA" id="ARBA00023136"/>
    </source>
</evidence>
<evidence type="ECO:0000256" key="1">
    <source>
        <dbReference type="ARBA" id="ARBA00004141"/>
    </source>
</evidence>